<comment type="caution">
    <text evidence="1">The sequence shown here is derived from an EMBL/GenBank/DDBJ whole genome shotgun (WGS) entry which is preliminary data.</text>
</comment>
<evidence type="ECO:0000313" key="1">
    <source>
        <dbReference type="EMBL" id="CAG8795696.1"/>
    </source>
</evidence>
<gene>
    <name evidence="1" type="ORF">RFULGI_LOCUS17209</name>
</gene>
<dbReference type="Proteomes" id="UP000789396">
    <property type="component" value="Unassembled WGS sequence"/>
</dbReference>
<proteinExistence type="predicted"/>
<accession>A0A9N9P6Y0</accession>
<protein>
    <submittedName>
        <fullName evidence="1">7988_t:CDS:1</fullName>
    </submittedName>
</protein>
<keyword evidence="2" id="KW-1185">Reference proteome</keyword>
<reference evidence="1" key="1">
    <citation type="submission" date="2021-06" db="EMBL/GenBank/DDBJ databases">
        <authorList>
            <person name="Kallberg Y."/>
            <person name="Tangrot J."/>
            <person name="Rosling A."/>
        </authorList>
    </citation>
    <scope>NUCLEOTIDE SEQUENCE</scope>
    <source>
        <strain evidence="1">IN212</strain>
    </source>
</reference>
<dbReference type="EMBL" id="CAJVPZ010065905">
    <property type="protein sequence ID" value="CAG8795696.1"/>
    <property type="molecule type" value="Genomic_DNA"/>
</dbReference>
<dbReference type="AlphaFoldDB" id="A0A9N9P6Y0"/>
<feature type="non-terminal residue" evidence="1">
    <location>
        <position position="42"/>
    </location>
</feature>
<name>A0A9N9P6Y0_9GLOM</name>
<organism evidence="1 2">
    <name type="scientific">Racocetra fulgida</name>
    <dbReference type="NCBI Taxonomy" id="60492"/>
    <lineage>
        <taxon>Eukaryota</taxon>
        <taxon>Fungi</taxon>
        <taxon>Fungi incertae sedis</taxon>
        <taxon>Mucoromycota</taxon>
        <taxon>Glomeromycotina</taxon>
        <taxon>Glomeromycetes</taxon>
        <taxon>Diversisporales</taxon>
        <taxon>Gigasporaceae</taxon>
        <taxon>Racocetra</taxon>
    </lineage>
</organism>
<sequence length="42" mass="4660">MLATNSVGEPVFSLDRGPEIVQRSLNGKLVKDSIINIEDYLK</sequence>
<evidence type="ECO:0000313" key="2">
    <source>
        <dbReference type="Proteomes" id="UP000789396"/>
    </source>
</evidence>